<protein>
    <recommendedName>
        <fullName evidence="2">histidine kinase</fullName>
        <ecNumber evidence="2">2.7.13.3</ecNumber>
    </recommendedName>
</protein>
<dbReference type="SMART" id="SM00388">
    <property type="entry name" value="HisKA"/>
    <property type="match status" value="1"/>
</dbReference>
<dbReference type="SUPFAM" id="SSF55874">
    <property type="entry name" value="ATPase domain of HSP90 chaperone/DNA topoisomerase II/histidine kinase"/>
    <property type="match status" value="1"/>
</dbReference>
<dbReference type="InterPro" id="IPR036097">
    <property type="entry name" value="HisK_dim/P_sf"/>
</dbReference>
<evidence type="ECO:0000256" key="5">
    <source>
        <dbReference type="ARBA" id="ARBA00023012"/>
    </source>
</evidence>
<dbReference type="PANTHER" id="PTHR43711:SF26">
    <property type="entry name" value="SENSOR HISTIDINE KINASE RCSC"/>
    <property type="match status" value="1"/>
</dbReference>
<reference evidence="7 8" key="1">
    <citation type="journal article" date="2022" name="Front. Microbiol.">
        <title>High genomic differentiation and limited gene flow indicate recent cryptic speciation within the genus Laspinema (cyanobacteria).</title>
        <authorList>
            <person name="Stanojkovic A."/>
            <person name="Skoupy S."/>
            <person name="Skaloud P."/>
            <person name="Dvorak P."/>
        </authorList>
    </citation>
    <scope>NUCLEOTIDE SEQUENCE [LARGE SCALE GENOMIC DNA]</scope>
    <source>
        <strain evidence="7 8">D2a</strain>
    </source>
</reference>
<dbReference type="InterPro" id="IPR005467">
    <property type="entry name" value="His_kinase_dom"/>
</dbReference>
<evidence type="ECO:0000256" key="4">
    <source>
        <dbReference type="ARBA" id="ARBA00022777"/>
    </source>
</evidence>
<evidence type="ECO:0000313" key="7">
    <source>
        <dbReference type="EMBL" id="MCT7965773.1"/>
    </source>
</evidence>
<evidence type="ECO:0000256" key="1">
    <source>
        <dbReference type="ARBA" id="ARBA00000085"/>
    </source>
</evidence>
<keyword evidence="5" id="KW-0902">Two-component regulatory system</keyword>
<keyword evidence="8" id="KW-1185">Reference proteome</keyword>
<name>A0ABT2MM33_9CYAN</name>
<evidence type="ECO:0000313" key="8">
    <source>
        <dbReference type="Proteomes" id="UP001525890"/>
    </source>
</evidence>
<dbReference type="CDD" id="cd00082">
    <property type="entry name" value="HisKA"/>
    <property type="match status" value="1"/>
</dbReference>
<sequence>MNGDILSVLTAISVQELGSIGGQTMDWNGWIYGITALGIGFGSGWLWRSRWTPKASPPLPLNPRKNFGDPNLSTRLKQTQLNYLLTRQMCQFKAGFLSRISHELRSPLNSLIGVHQLILSDLCDNPAEEREFLVQANNSVHKMIQMLDRIIEVSRIEEGRNPLKQEILHLADVFEEVHYLTELQAANRNITLQISQPDPKIAVRADQRCLTQVLVTFIELAINPVGNGRIGISAKVFPESGSTSSLTQSNPGKTPGDYVSISIDLPLPPHCFSEPLDFLQLQQNRKENTPETEVDLSPGTILMMNQSILELMGGHLEIVEAPPGSEELRLEENSKMTRLQCLLPRALRESSVLP</sequence>
<evidence type="ECO:0000256" key="3">
    <source>
        <dbReference type="ARBA" id="ARBA00022679"/>
    </source>
</evidence>
<dbReference type="PROSITE" id="PS50109">
    <property type="entry name" value="HIS_KIN"/>
    <property type="match status" value="1"/>
</dbReference>
<dbReference type="InterPro" id="IPR036890">
    <property type="entry name" value="HATPase_C_sf"/>
</dbReference>
<dbReference type="InterPro" id="IPR003661">
    <property type="entry name" value="HisK_dim/P_dom"/>
</dbReference>
<feature type="domain" description="Histidine kinase" evidence="6">
    <location>
        <begin position="99"/>
        <end position="336"/>
    </location>
</feature>
<dbReference type="Pfam" id="PF00512">
    <property type="entry name" value="HisKA"/>
    <property type="match status" value="1"/>
</dbReference>
<dbReference type="PANTHER" id="PTHR43711">
    <property type="entry name" value="TWO-COMPONENT HISTIDINE KINASE"/>
    <property type="match status" value="1"/>
</dbReference>
<dbReference type="GO" id="GO:0016301">
    <property type="term" value="F:kinase activity"/>
    <property type="evidence" value="ECO:0007669"/>
    <property type="project" value="UniProtKB-KW"/>
</dbReference>
<keyword evidence="4 7" id="KW-0418">Kinase</keyword>
<dbReference type="Gene3D" id="3.30.565.10">
    <property type="entry name" value="Histidine kinase-like ATPase, C-terminal domain"/>
    <property type="match status" value="1"/>
</dbReference>
<evidence type="ECO:0000259" key="6">
    <source>
        <dbReference type="PROSITE" id="PS50109"/>
    </source>
</evidence>
<organism evidence="7 8">
    <name type="scientific">Laspinema palackyanum D2a</name>
    <dbReference type="NCBI Taxonomy" id="2953684"/>
    <lineage>
        <taxon>Bacteria</taxon>
        <taxon>Bacillati</taxon>
        <taxon>Cyanobacteriota</taxon>
        <taxon>Cyanophyceae</taxon>
        <taxon>Oscillatoriophycideae</taxon>
        <taxon>Oscillatoriales</taxon>
        <taxon>Laspinemataceae</taxon>
        <taxon>Laspinema</taxon>
        <taxon>Laspinema palackyanum</taxon>
    </lineage>
</organism>
<accession>A0ABT2MM33</accession>
<comment type="catalytic activity">
    <reaction evidence="1">
        <text>ATP + protein L-histidine = ADP + protein N-phospho-L-histidine.</text>
        <dbReference type="EC" id="2.7.13.3"/>
    </reaction>
</comment>
<gene>
    <name evidence="7" type="ORF">NG799_05425</name>
</gene>
<dbReference type="EC" id="2.7.13.3" evidence="2"/>
<keyword evidence="3" id="KW-0808">Transferase</keyword>
<proteinExistence type="predicted"/>
<dbReference type="InterPro" id="IPR050736">
    <property type="entry name" value="Sensor_HK_Regulatory"/>
</dbReference>
<dbReference type="SUPFAM" id="SSF47384">
    <property type="entry name" value="Homodimeric domain of signal transducing histidine kinase"/>
    <property type="match status" value="1"/>
</dbReference>
<dbReference type="EMBL" id="JAMXFF010000005">
    <property type="protein sequence ID" value="MCT7965773.1"/>
    <property type="molecule type" value="Genomic_DNA"/>
</dbReference>
<comment type="caution">
    <text evidence="7">The sequence shown here is derived from an EMBL/GenBank/DDBJ whole genome shotgun (WGS) entry which is preliminary data.</text>
</comment>
<evidence type="ECO:0000256" key="2">
    <source>
        <dbReference type="ARBA" id="ARBA00012438"/>
    </source>
</evidence>
<dbReference type="RefSeq" id="WP_368005449.1">
    <property type="nucleotide sequence ID" value="NZ_JAMXFF010000005.1"/>
</dbReference>
<dbReference type="Proteomes" id="UP001525890">
    <property type="component" value="Unassembled WGS sequence"/>
</dbReference>
<dbReference type="Gene3D" id="1.10.287.130">
    <property type="match status" value="1"/>
</dbReference>